<proteinExistence type="predicted"/>
<protein>
    <submittedName>
        <fullName evidence="1">Uncharacterized protein</fullName>
    </submittedName>
</protein>
<organism evidence="1 2">
    <name type="scientific">Spirosoma telluris</name>
    <dbReference type="NCBI Taxonomy" id="2183553"/>
    <lineage>
        <taxon>Bacteria</taxon>
        <taxon>Pseudomonadati</taxon>
        <taxon>Bacteroidota</taxon>
        <taxon>Cytophagia</taxon>
        <taxon>Cytophagales</taxon>
        <taxon>Cytophagaceae</taxon>
        <taxon>Spirosoma</taxon>
    </lineage>
</organism>
<evidence type="ECO:0000313" key="1">
    <source>
        <dbReference type="EMBL" id="RAI74639.1"/>
    </source>
</evidence>
<comment type="caution">
    <text evidence="1">The sequence shown here is derived from an EMBL/GenBank/DDBJ whole genome shotgun (WGS) entry which is preliminary data.</text>
</comment>
<dbReference type="RefSeq" id="WP_111342103.1">
    <property type="nucleotide sequence ID" value="NZ_QLII01000001.1"/>
</dbReference>
<reference evidence="1 2" key="1">
    <citation type="submission" date="2018-06" db="EMBL/GenBank/DDBJ databases">
        <title>Spirosoma sp. HMF3257 Genome sequencing and assembly.</title>
        <authorList>
            <person name="Kang H."/>
            <person name="Cha I."/>
            <person name="Kim H."/>
            <person name="Kang J."/>
            <person name="Joh K."/>
        </authorList>
    </citation>
    <scope>NUCLEOTIDE SEQUENCE [LARGE SCALE GENOMIC DNA]</scope>
    <source>
        <strain evidence="1 2">HMF3257</strain>
    </source>
</reference>
<evidence type="ECO:0000313" key="2">
    <source>
        <dbReference type="Proteomes" id="UP000249016"/>
    </source>
</evidence>
<dbReference type="Proteomes" id="UP000249016">
    <property type="component" value="Unassembled WGS sequence"/>
</dbReference>
<accession>A0A327NJS5</accession>
<name>A0A327NJS5_9BACT</name>
<gene>
    <name evidence="1" type="ORF">HMF3257_10825</name>
</gene>
<dbReference type="AlphaFoldDB" id="A0A327NJS5"/>
<sequence length="114" mass="12315">MIATTTTTAIGSTVGVLNTTDGNVDVLIQKDSDPTQLRFSIPNNISLVATLDGGTFYMPPQSTAEKTAYGYSYFKNYEGDGAFSDNKLTFNFSLSAKTDQVTAKQVTILRGKKK</sequence>
<keyword evidence="2" id="KW-1185">Reference proteome</keyword>
<dbReference type="EMBL" id="QLII01000001">
    <property type="protein sequence ID" value="RAI74639.1"/>
    <property type="molecule type" value="Genomic_DNA"/>
</dbReference>